<dbReference type="Gene3D" id="3.10.20.600">
    <property type="match status" value="1"/>
</dbReference>
<dbReference type="GO" id="GO:0051539">
    <property type="term" value="F:4 iron, 4 sulfur cluster binding"/>
    <property type="evidence" value="ECO:0007669"/>
    <property type="project" value="UniProtKB-KW"/>
</dbReference>
<dbReference type="SUPFAM" id="SSF46548">
    <property type="entry name" value="alpha-helical ferredoxin"/>
    <property type="match status" value="1"/>
</dbReference>
<evidence type="ECO:0000259" key="10">
    <source>
        <dbReference type="Pfam" id="PF13375"/>
    </source>
</evidence>
<dbReference type="GO" id="GO:0046872">
    <property type="term" value="F:metal ion binding"/>
    <property type="evidence" value="ECO:0007669"/>
    <property type="project" value="UniProtKB-KW"/>
</dbReference>
<dbReference type="Gene3D" id="3.40.50.11540">
    <property type="entry name" value="NADH-ubiquinone oxidoreductase 51kDa subunit"/>
    <property type="match status" value="1"/>
</dbReference>
<accession>A0A1W1XEV5</accession>
<keyword evidence="6" id="KW-0408">Iron</keyword>
<dbReference type="PIRSF" id="PIRSF036408">
    <property type="entry name" value="PduS_prd"/>
    <property type="match status" value="1"/>
</dbReference>
<keyword evidence="2" id="KW-0004">4Fe-4S</keyword>
<dbReference type="Pfam" id="PF01512">
    <property type="entry name" value="Complex1_51K"/>
    <property type="match status" value="1"/>
</dbReference>
<proteinExistence type="predicted"/>
<dbReference type="RefSeq" id="WP_084057112.1">
    <property type="nucleotide sequence ID" value="NZ_FWXF01000005.1"/>
</dbReference>
<dbReference type="STRING" id="1121390.SAMN02746041_01357"/>
<dbReference type="InterPro" id="IPR037225">
    <property type="entry name" value="Nuo51_FMN-bd_sf"/>
</dbReference>
<feature type="domain" description="RnfC Barrel sandwich hybrid" evidence="10">
    <location>
        <begin position="383"/>
        <end position="445"/>
    </location>
</feature>
<sequence>MNKSQLLEWVRTAGIVGQGGAGFPAHVKYDVEVETVIANGCECEPLLHSDKHLMEARAQDLVRGLSVLKAATGARRAVIAIKGKYVRVAACLQQAVAGTDLELAFLDDFYPAGDEQILIYEVTGRSVPPLGLPKDVGALVANVGTLVSVADALNGKPVTHRLVTVTGEVARPAIWNVPLGTSLADLVQACGGASVEDPVYILGGPMMGRVVDDPRQAASTVITKTIGGVILIPRGHYLHQRASLSLEVMVRRAATACIQCRYCTDLCPRFLIGHDFQTHKVMRALGGGGPEAMPGSLQALLCSECGLCELFSCPMHLSPRRLNAALKARFRENRVGFPEPRQVKRSQASLRGYRKIPVSRLAIKLDIARYMDLHPKFLGDVKPAQVRVLLHQHIGAPAVAMVKPGDRVTAGQPVGAVPQGALGACVHAPISGVVAAVDDAVTITGEAS</sequence>
<evidence type="ECO:0000256" key="2">
    <source>
        <dbReference type="ARBA" id="ARBA00022485"/>
    </source>
</evidence>
<dbReference type="PANTHER" id="PTHR43034">
    <property type="entry name" value="ION-TRANSLOCATING OXIDOREDUCTASE COMPLEX SUBUNIT C"/>
    <property type="match status" value="1"/>
</dbReference>
<evidence type="ECO:0000313" key="11">
    <source>
        <dbReference type="EMBL" id="SMC22051.1"/>
    </source>
</evidence>
<reference evidence="11 12" key="1">
    <citation type="submission" date="2017-04" db="EMBL/GenBank/DDBJ databases">
        <authorList>
            <person name="Afonso C.L."/>
            <person name="Miller P.J."/>
            <person name="Scott M.A."/>
            <person name="Spackman E."/>
            <person name="Goraichik I."/>
            <person name="Dimitrov K.M."/>
            <person name="Suarez D.L."/>
            <person name="Swayne D.E."/>
        </authorList>
    </citation>
    <scope>NUCLEOTIDE SEQUENCE [LARGE SCALE GENOMIC DNA]</scope>
    <source>
        <strain evidence="11 12">DSM 13146</strain>
    </source>
</reference>
<keyword evidence="5" id="KW-0249">Electron transport</keyword>
<evidence type="ECO:0000259" key="8">
    <source>
        <dbReference type="Pfam" id="PF01512"/>
    </source>
</evidence>
<dbReference type="InterPro" id="IPR017054">
    <property type="entry name" value="PduS"/>
</dbReference>
<dbReference type="PANTHER" id="PTHR43034:SF2">
    <property type="entry name" value="ION-TRANSLOCATING OXIDOREDUCTASE COMPLEX SUBUNIT C"/>
    <property type="match status" value="1"/>
</dbReference>
<dbReference type="Pfam" id="PF13375">
    <property type="entry name" value="RnfC_N"/>
    <property type="match status" value="1"/>
</dbReference>
<feature type="domain" description="Soluble ligand binding" evidence="9">
    <location>
        <begin position="163"/>
        <end position="209"/>
    </location>
</feature>
<evidence type="ECO:0000256" key="3">
    <source>
        <dbReference type="ARBA" id="ARBA00022723"/>
    </source>
</evidence>
<dbReference type="Proteomes" id="UP000192783">
    <property type="component" value="Unassembled WGS sequence"/>
</dbReference>
<evidence type="ECO:0000256" key="7">
    <source>
        <dbReference type="ARBA" id="ARBA00023014"/>
    </source>
</evidence>
<dbReference type="GO" id="GO:0009055">
    <property type="term" value="F:electron transfer activity"/>
    <property type="evidence" value="ECO:0007669"/>
    <property type="project" value="InterPro"/>
</dbReference>
<evidence type="ECO:0000256" key="1">
    <source>
        <dbReference type="ARBA" id="ARBA00022448"/>
    </source>
</evidence>
<dbReference type="AlphaFoldDB" id="A0A1W1XEV5"/>
<name>A0A1W1XEV5_9BACT</name>
<dbReference type="SUPFAM" id="SSF142019">
    <property type="entry name" value="Nqo1 FMN-binding domain-like"/>
    <property type="match status" value="1"/>
</dbReference>
<dbReference type="OrthoDB" id="9767754at2"/>
<keyword evidence="3" id="KW-0479">Metal-binding</keyword>
<keyword evidence="12" id="KW-1185">Reference proteome</keyword>
<dbReference type="SUPFAM" id="SSF142984">
    <property type="entry name" value="Nqo1 middle domain-like"/>
    <property type="match status" value="1"/>
</dbReference>
<protein>
    <submittedName>
        <fullName evidence="11">Na+-translocating ferredoxin:NAD+ oxidoreductase RNF, RnfC subunit</fullName>
    </submittedName>
</protein>
<dbReference type="InterPro" id="IPR011538">
    <property type="entry name" value="Nuo51_FMN-bd"/>
</dbReference>
<keyword evidence="4" id="KW-0677">Repeat</keyword>
<evidence type="ECO:0000259" key="9">
    <source>
        <dbReference type="Pfam" id="PF10531"/>
    </source>
</evidence>
<dbReference type="EMBL" id="FWXF01000005">
    <property type="protein sequence ID" value="SMC22051.1"/>
    <property type="molecule type" value="Genomic_DNA"/>
</dbReference>
<dbReference type="Pfam" id="PF13534">
    <property type="entry name" value="Fer4_17"/>
    <property type="match status" value="1"/>
</dbReference>
<dbReference type="InterPro" id="IPR026902">
    <property type="entry name" value="RnfC_N"/>
</dbReference>
<dbReference type="Pfam" id="PF10531">
    <property type="entry name" value="SLBB"/>
    <property type="match status" value="1"/>
</dbReference>
<organism evidence="11 12">
    <name type="scientific">Desulfacinum hydrothermale DSM 13146</name>
    <dbReference type="NCBI Taxonomy" id="1121390"/>
    <lineage>
        <taxon>Bacteria</taxon>
        <taxon>Pseudomonadati</taxon>
        <taxon>Thermodesulfobacteriota</taxon>
        <taxon>Syntrophobacteria</taxon>
        <taxon>Syntrophobacterales</taxon>
        <taxon>Syntrophobacteraceae</taxon>
        <taxon>Desulfacinum</taxon>
    </lineage>
</organism>
<keyword evidence="7" id="KW-0411">Iron-sulfur</keyword>
<evidence type="ECO:0000256" key="5">
    <source>
        <dbReference type="ARBA" id="ARBA00022982"/>
    </source>
</evidence>
<dbReference type="GO" id="GO:0016020">
    <property type="term" value="C:membrane"/>
    <property type="evidence" value="ECO:0007669"/>
    <property type="project" value="InterPro"/>
</dbReference>
<evidence type="ECO:0000256" key="6">
    <source>
        <dbReference type="ARBA" id="ARBA00023004"/>
    </source>
</evidence>
<dbReference type="InterPro" id="IPR019554">
    <property type="entry name" value="Soluble_ligand-bd"/>
</dbReference>
<dbReference type="InterPro" id="IPR010208">
    <property type="entry name" value="Ion_transpt_RnfC/RsxC"/>
</dbReference>
<gene>
    <name evidence="11" type="ORF">SAMN02746041_01357</name>
</gene>
<evidence type="ECO:0000313" key="12">
    <source>
        <dbReference type="Proteomes" id="UP000192783"/>
    </source>
</evidence>
<feature type="domain" description="NADH-ubiquinone oxidoreductase 51kDa subunit FMN-binding" evidence="8">
    <location>
        <begin position="10"/>
        <end position="150"/>
    </location>
</feature>
<evidence type="ECO:0000256" key="4">
    <source>
        <dbReference type="ARBA" id="ARBA00022737"/>
    </source>
</evidence>
<keyword evidence="1" id="KW-0813">Transport</keyword>